<sequence length="25" mass="3070">LWSLSWSWCAGVRWRCGHQKTHDRL</sequence>
<feature type="non-terminal residue" evidence="1">
    <location>
        <position position="1"/>
    </location>
</feature>
<proteinExistence type="predicted"/>
<protein>
    <submittedName>
        <fullName evidence="1">Uncharacterized protein</fullName>
    </submittedName>
</protein>
<dbReference type="EMBL" id="UINC01192457">
    <property type="protein sequence ID" value="SVE07612.1"/>
    <property type="molecule type" value="Genomic_DNA"/>
</dbReference>
<organism evidence="1">
    <name type="scientific">marine metagenome</name>
    <dbReference type="NCBI Taxonomy" id="408172"/>
    <lineage>
        <taxon>unclassified sequences</taxon>
        <taxon>metagenomes</taxon>
        <taxon>ecological metagenomes</taxon>
    </lineage>
</organism>
<dbReference type="AlphaFoldDB" id="A0A383AIL8"/>
<reference evidence="1" key="1">
    <citation type="submission" date="2018-05" db="EMBL/GenBank/DDBJ databases">
        <authorList>
            <person name="Lanie J.A."/>
            <person name="Ng W.-L."/>
            <person name="Kazmierczak K.M."/>
            <person name="Andrzejewski T.M."/>
            <person name="Davidsen T.M."/>
            <person name="Wayne K.J."/>
            <person name="Tettelin H."/>
            <person name="Glass J.I."/>
            <person name="Rusch D."/>
            <person name="Podicherti R."/>
            <person name="Tsui H.-C.T."/>
            <person name="Winkler M.E."/>
        </authorList>
    </citation>
    <scope>NUCLEOTIDE SEQUENCE</scope>
</reference>
<feature type="non-terminal residue" evidence="1">
    <location>
        <position position="25"/>
    </location>
</feature>
<name>A0A383AIL8_9ZZZZ</name>
<evidence type="ECO:0000313" key="1">
    <source>
        <dbReference type="EMBL" id="SVE07612.1"/>
    </source>
</evidence>
<accession>A0A383AIL8</accession>
<gene>
    <name evidence="1" type="ORF">METZ01_LOCUS460466</name>
</gene>